<feature type="transmembrane region" description="Helical" evidence="9">
    <location>
        <begin position="102"/>
        <end position="120"/>
    </location>
</feature>
<feature type="transmembrane region" description="Helical" evidence="9">
    <location>
        <begin position="77"/>
        <end position="95"/>
    </location>
</feature>
<dbReference type="EMBL" id="NEXX01000005">
    <property type="protein sequence ID" value="OUY06303.1"/>
    <property type="molecule type" value="Genomic_DNA"/>
</dbReference>
<dbReference type="PRINTS" id="PR00781">
    <property type="entry name" value="LIPOSIGPTASE"/>
</dbReference>
<protein>
    <recommendedName>
        <fullName evidence="9">Lipoprotein signal peptidase</fullName>
        <ecNumber evidence="9">3.4.23.36</ecNumber>
    </recommendedName>
    <alternativeName>
        <fullName evidence="9">Prolipoprotein signal peptidase</fullName>
    </alternativeName>
    <alternativeName>
        <fullName evidence="9">Signal peptidase II</fullName>
        <shortName evidence="9">SPase II</shortName>
    </alternativeName>
</protein>
<evidence type="ECO:0000313" key="12">
    <source>
        <dbReference type="EMBL" id="OUY06303.1"/>
    </source>
</evidence>
<dbReference type="AlphaFoldDB" id="A0A1Z9YVU6"/>
<dbReference type="OrthoDB" id="9810259at2"/>
<dbReference type="Proteomes" id="UP000196536">
    <property type="component" value="Unassembled WGS sequence"/>
</dbReference>
<dbReference type="Pfam" id="PF01252">
    <property type="entry name" value="Peptidase_A8"/>
    <property type="match status" value="1"/>
</dbReference>
<comment type="similarity">
    <text evidence="1 9 11">Belongs to the peptidase A8 family.</text>
</comment>
<dbReference type="GO" id="GO:0006508">
    <property type="term" value="P:proteolysis"/>
    <property type="evidence" value="ECO:0007669"/>
    <property type="project" value="UniProtKB-KW"/>
</dbReference>
<keyword evidence="5 9" id="KW-0064">Aspartyl protease</keyword>
<keyword evidence="3 9" id="KW-0645">Protease</keyword>
<keyword evidence="13" id="KW-1185">Reference proteome</keyword>
<dbReference type="InterPro" id="IPR001872">
    <property type="entry name" value="Peptidase_A8"/>
</dbReference>
<evidence type="ECO:0000256" key="1">
    <source>
        <dbReference type="ARBA" id="ARBA00006139"/>
    </source>
</evidence>
<evidence type="ECO:0000256" key="5">
    <source>
        <dbReference type="ARBA" id="ARBA00022750"/>
    </source>
</evidence>
<feature type="active site" evidence="9">
    <location>
        <position position="141"/>
    </location>
</feature>
<name>A0A1Z9YVU6_9GAMM</name>
<keyword evidence="7 9" id="KW-1133">Transmembrane helix</keyword>
<evidence type="ECO:0000313" key="13">
    <source>
        <dbReference type="Proteomes" id="UP000196536"/>
    </source>
</evidence>
<evidence type="ECO:0000256" key="6">
    <source>
        <dbReference type="ARBA" id="ARBA00022801"/>
    </source>
</evidence>
<organism evidence="12 13">
    <name type="scientific">Acinetobacter populi</name>
    <dbReference type="NCBI Taxonomy" id="1582270"/>
    <lineage>
        <taxon>Bacteria</taxon>
        <taxon>Pseudomonadati</taxon>
        <taxon>Pseudomonadota</taxon>
        <taxon>Gammaproteobacteria</taxon>
        <taxon>Moraxellales</taxon>
        <taxon>Moraxellaceae</taxon>
        <taxon>Acinetobacter</taxon>
    </lineage>
</organism>
<dbReference type="EC" id="3.4.23.36" evidence="9"/>
<dbReference type="PANTHER" id="PTHR33695:SF1">
    <property type="entry name" value="LIPOPROTEIN SIGNAL PEPTIDASE"/>
    <property type="match status" value="1"/>
</dbReference>
<dbReference type="RefSeq" id="WP_087621306.1">
    <property type="nucleotide sequence ID" value="NZ_JAKVJF010000039.1"/>
</dbReference>
<keyword evidence="6 9" id="KW-0378">Hydrolase</keyword>
<keyword evidence="4 9" id="KW-0812">Transmembrane</keyword>
<comment type="subcellular location">
    <subcellularLocation>
        <location evidence="9">Cell membrane</location>
        <topology evidence="9">Multi-pass membrane protein</topology>
    </subcellularLocation>
</comment>
<dbReference type="UniPathway" id="UPA00665"/>
<accession>A0A1Z9YVU6</accession>
<evidence type="ECO:0000256" key="10">
    <source>
        <dbReference type="RuleBase" id="RU000594"/>
    </source>
</evidence>
<feature type="transmembrane region" description="Helical" evidence="9">
    <location>
        <begin position="40"/>
        <end position="57"/>
    </location>
</feature>
<comment type="pathway">
    <text evidence="9">Protein modification; lipoprotein biosynthesis (signal peptide cleavage).</text>
</comment>
<dbReference type="PANTHER" id="PTHR33695">
    <property type="entry name" value="LIPOPROTEIN SIGNAL PEPTIDASE"/>
    <property type="match status" value="1"/>
</dbReference>
<feature type="transmembrane region" description="Helical" evidence="9">
    <location>
        <begin position="152"/>
        <end position="171"/>
    </location>
</feature>
<evidence type="ECO:0000256" key="4">
    <source>
        <dbReference type="ARBA" id="ARBA00022692"/>
    </source>
</evidence>
<reference evidence="12 13" key="1">
    <citation type="submission" date="2017-05" db="EMBL/GenBank/DDBJ databases">
        <title>Acinetobacter populi ANC 5415 (= PBJ7), whole genome shotgun sequencing project.</title>
        <authorList>
            <person name="Nemec A."/>
            <person name="Radolfova-Krizova L."/>
        </authorList>
    </citation>
    <scope>NUCLEOTIDE SEQUENCE [LARGE SCALE GENOMIC DNA]</scope>
    <source>
        <strain evidence="12 13">PBJ7</strain>
    </source>
</reference>
<gene>
    <name evidence="9" type="primary">lspA</name>
    <name evidence="12" type="ORF">CAP51_13670</name>
</gene>
<sequence>MPKQTSGWLRIYPHNFIWLGLAILTIVLDQITKQIALAKLVFEGNSINVLPVFSWTLAYNPGAAFSFLSDAGGWQRYFFTSLAGVVSLLFIFWLLRMPKSLRVLPAAIALILGGAVGNLIDRLTTQLVNYRGEPVHGVVIDFLHVHYQTWNFPVFNLADCAITLGTILLLIDTFFLEKKRHQITAEPKHD</sequence>
<evidence type="ECO:0000256" key="2">
    <source>
        <dbReference type="ARBA" id="ARBA00022475"/>
    </source>
</evidence>
<dbReference type="HAMAP" id="MF_00161">
    <property type="entry name" value="LspA"/>
    <property type="match status" value="1"/>
</dbReference>
<evidence type="ECO:0000256" key="9">
    <source>
        <dbReference type="HAMAP-Rule" id="MF_00161"/>
    </source>
</evidence>
<comment type="caution">
    <text evidence="12">The sequence shown here is derived from an EMBL/GenBank/DDBJ whole genome shotgun (WGS) entry which is preliminary data.</text>
</comment>
<proteinExistence type="inferred from homology"/>
<dbReference type="GO" id="GO:0004190">
    <property type="term" value="F:aspartic-type endopeptidase activity"/>
    <property type="evidence" value="ECO:0007669"/>
    <property type="project" value="UniProtKB-UniRule"/>
</dbReference>
<dbReference type="GO" id="GO:0005886">
    <property type="term" value="C:plasma membrane"/>
    <property type="evidence" value="ECO:0007669"/>
    <property type="project" value="UniProtKB-SubCell"/>
</dbReference>
<dbReference type="NCBIfam" id="TIGR00077">
    <property type="entry name" value="lspA"/>
    <property type="match status" value="1"/>
</dbReference>
<dbReference type="PROSITE" id="PS00855">
    <property type="entry name" value="SPASE_II"/>
    <property type="match status" value="1"/>
</dbReference>
<evidence type="ECO:0000256" key="8">
    <source>
        <dbReference type="ARBA" id="ARBA00023136"/>
    </source>
</evidence>
<evidence type="ECO:0000256" key="11">
    <source>
        <dbReference type="RuleBase" id="RU004181"/>
    </source>
</evidence>
<comment type="catalytic activity">
    <reaction evidence="9 10">
        <text>Release of signal peptides from bacterial membrane prolipoproteins. Hydrolyzes -Xaa-Yaa-Zaa-|-(S,diacylglyceryl)Cys-, in which Xaa is hydrophobic (preferably Leu), and Yaa (Ala or Ser) and Zaa (Gly or Ala) have small, neutral side chains.</text>
        <dbReference type="EC" id="3.4.23.36"/>
    </reaction>
</comment>
<keyword evidence="2 9" id="KW-1003">Cell membrane</keyword>
<feature type="transmembrane region" description="Helical" evidence="9">
    <location>
        <begin position="12"/>
        <end position="28"/>
    </location>
</feature>
<keyword evidence="8 9" id="KW-0472">Membrane</keyword>
<feature type="active site" evidence="9">
    <location>
        <position position="159"/>
    </location>
</feature>
<comment type="function">
    <text evidence="9 10">This protein specifically catalyzes the removal of signal peptides from prolipoproteins.</text>
</comment>
<evidence type="ECO:0000256" key="3">
    <source>
        <dbReference type="ARBA" id="ARBA00022670"/>
    </source>
</evidence>
<evidence type="ECO:0000256" key="7">
    <source>
        <dbReference type="ARBA" id="ARBA00022989"/>
    </source>
</evidence>